<comment type="caution">
    <text evidence="4">The sequence shown here is derived from an EMBL/GenBank/DDBJ whole genome shotgun (WGS) entry which is preliminary data.</text>
</comment>
<dbReference type="InterPro" id="IPR007037">
    <property type="entry name" value="SIP_rossman_dom"/>
</dbReference>
<evidence type="ECO:0000313" key="4">
    <source>
        <dbReference type="EMBL" id="GEM53474.1"/>
    </source>
</evidence>
<sequence>MSSERFELIELSLYVSRKEYLTPHYIRVYLQGEGVEQLKNTTIGVNNKILIPPKGISTIHFPKIDYKKMQWIPLPKEIRPIIRTYTHRGFDIDKKEIWIDFVAHGDEGPASSWAINAKKGDLLGVLMAEGKTELYKNSKNYILVGDATGIPVISTILEDLPSSATGTCLIEVFDESDKQDLITKASIEFIWLYNSHPQKGSELANQLKKIPLPEEDRFAYIAAEYTTVKNSRHYLRKDKLWNIDEVNAYSYWKSGTSEDKSEQDRRKENTTE</sequence>
<dbReference type="OrthoDB" id="9814826at2"/>
<comment type="similarity">
    <text evidence="1">Belongs to the SIP oxidoreductase family.</text>
</comment>
<organism evidence="4 5">
    <name type="scientific">Empedobacter brevis NBRC 14943 = ATCC 43319</name>
    <dbReference type="NCBI Taxonomy" id="1218108"/>
    <lineage>
        <taxon>Bacteria</taxon>
        <taxon>Pseudomonadati</taxon>
        <taxon>Bacteroidota</taxon>
        <taxon>Flavobacteriia</taxon>
        <taxon>Flavobacteriales</taxon>
        <taxon>Weeksellaceae</taxon>
        <taxon>Empedobacter</taxon>
    </lineage>
</organism>
<dbReference type="STRING" id="1218108.GCA_000382425_02408"/>
<dbReference type="CDD" id="cd06193">
    <property type="entry name" value="siderophore_interacting"/>
    <property type="match status" value="1"/>
</dbReference>
<evidence type="ECO:0000313" key="5">
    <source>
        <dbReference type="Proteomes" id="UP000321245"/>
    </source>
</evidence>
<evidence type="ECO:0000259" key="2">
    <source>
        <dbReference type="Pfam" id="PF04954"/>
    </source>
</evidence>
<dbReference type="Pfam" id="PF04954">
    <property type="entry name" value="SIP"/>
    <property type="match status" value="1"/>
</dbReference>
<dbReference type="SUPFAM" id="SSF63380">
    <property type="entry name" value="Riboflavin synthase domain-like"/>
    <property type="match status" value="1"/>
</dbReference>
<accession>A0A511NL02</accession>
<dbReference type="RefSeq" id="WP_019975884.1">
    <property type="nucleotide sequence ID" value="NZ_BJXC01000031.1"/>
</dbReference>
<dbReference type="PANTHER" id="PTHR30157:SF0">
    <property type="entry name" value="NADPH-DEPENDENT FERRIC-CHELATE REDUCTASE"/>
    <property type="match status" value="1"/>
</dbReference>
<proteinExistence type="inferred from homology"/>
<dbReference type="GeneID" id="84650543"/>
<dbReference type="EMBL" id="BJXC01000031">
    <property type="protein sequence ID" value="GEM53474.1"/>
    <property type="molecule type" value="Genomic_DNA"/>
</dbReference>
<evidence type="ECO:0000259" key="3">
    <source>
        <dbReference type="Pfam" id="PF08021"/>
    </source>
</evidence>
<dbReference type="Proteomes" id="UP000321245">
    <property type="component" value="Unassembled WGS sequence"/>
</dbReference>
<dbReference type="PANTHER" id="PTHR30157">
    <property type="entry name" value="FERRIC REDUCTASE, NADPH-DEPENDENT"/>
    <property type="match status" value="1"/>
</dbReference>
<dbReference type="AlphaFoldDB" id="A0A511NL02"/>
<evidence type="ECO:0000256" key="1">
    <source>
        <dbReference type="ARBA" id="ARBA00035644"/>
    </source>
</evidence>
<dbReference type="Pfam" id="PF08021">
    <property type="entry name" value="FAD_binding_9"/>
    <property type="match status" value="1"/>
</dbReference>
<protein>
    <submittedName>
        <fullName evidence="4">Siderophore-interacting protein</fullName>
    </submittedName>
</protein>
<dbReference type="InterPro" id="IPR017938">
    <property type="entry name" value="Riboflavin_synthase-like_b-brl"/>
</dbReference>
<reference evidence="4 5" key="1">
    <citation type="submission" date="2019-07" db="EMBL/GenBank/DDBJ databases">
        <title>Whole genome shotgun sequence of Empedobacter brevis NBRC 14943.</title>
        <authorList>
            <person name="Hosoyama A."/>
            <person name="Uohara A."/>
            <person name="Ohji S."/>
            <person name="Ichikawa N."/>
        </authorList>
    </citation>
    <scope>NUCLEOTIDE SEQUENCE [LARGE SCALE GENOMIC DNA]</scope>
    <source>
        <strain evidence="4 5">NBRC 14943</strain>
    </source>
</reference>
<name>A0A511NL02_9FLAO</name>
<gene>
    <name evidence="4" type="ORF">EB1_32640</name>
</gene>
<dbReference type="Gene3D" id="2.40.30.10">
    <property type="entry name" value="Translation factors"/>
    <property type="match status" value="1"/>
</dbReference>
<dbReference type="InterPro" id="IPR039261">
    <property type="entry name" value="FNR_nucleotide-bd"/>
</dbReference>
<dbReference type="Gene3D" id="3.40.50.80">
    <property type="entry name" value="Nucleotide-binding domain of ferredoxin-NADP reductase (FNR) module"/>
    <property type="match status" value="1"/>
</dbReference>
<dbReference type="InterPro" id="IPR039374">
    <property type="entry name" value="SIP_fam"/>
</dbReference>
<feature type="domain" description="Siderophore-interacting FAD-binding" evidence="3">
    <location>
        <begin position="15"/>
        <end position="127"/>
    </location>
</feature>
<dbReference type="InterPro" id="IPR013113">
    <property type="entry name" value="SIP_FAD-bd"/>
</dbReference>
<feature type="domain" description="SIP-like Rossmann fold" evidence="2">
    <location>
        <begin position="139"/>
        <end position="255"/>
    </location>
</feature>
<keyword evidence="5" id="KW-1185">Reference proteome</keyword>